<reference evidence="2" key="1">
    <citation type="journal article" date="2019" name="Int. J. Syst. Evol. Microbiol.">
        <title>The Global Catalogue of Microorganisms (GCM) 10K type strain sequencing project: providing services to taxonomists for standard genome sequencing and annotation.</title>
        <authorList>
            <consortium name="The Broad Institute Genomics Platform"/>
            <consortium name="The Broad Institute Genome Sequencing Center for Infectious Disease"/>
            <person name="Wu L."/>
            <person name="Ma J."/>
        </authorList>
    </citation>
    <scope>NUCLEOTIDE SEQUENCE [LARGE SCALE GENOMIC DNA]</scope>
    <source>
        <strain evidence="2">KCTC 52141</strain>
    </source>
</reference>
<dbReference type="Pfam" id="PF09839">
    <property type="entry name" value="DUF2066"/>
    <property type="match status" value="1"/>
</dbReference>
<comment type="caution">
    <text evidence="1">The sequence shown here is derived from an EMBL/GenBank/DDBJ whole genome shotgun (WGS) entry which is preliminary data.</text>
</comment>
<protein>
    <submittedName>
        <fullName evidence="1">DUF2066 domain-containing protein</fullName>
    </submittedName>
</protein>
<keyword evidence="2" id="KW-1185">Reference proteome</keyword>
<accession>A0ABV7HRI0</accession>
<evidence type="ECO:0000313" key="1">
    <source>
        <dbReference type="EMBL" id="MFC3154685.1"/>
    </source>
</evidence>
<dbReference type="InterPro" id="IPR018642">
    <property type="entry name" value="DUF2066"/>
</dbReference>
<dbReference type="Proteomes" id="UP001595548">
    <property type="component" value="Unassembled WGS sequence"/>
</dbReference>
<dbReference type="EMBL" id="JBHRTL010000006">
    <property type="protein sequence ID" value="MFC3154685.1"/>
    <property type="molecule type" value="Genomic_DNA"/>
</dbReference>
<gene>
    <name evidence="1" type="ORF">ACFOEB_05665</name>
</gene>
<sequence length="368" mass="40078">MGDETLIIRYLLFICALALAGTASADKVVDLYSAEALVKSQSEAQRGAAAKQALADTLVRVSGSSAIVDNPVVRQALVRAQDYVYEYSYVSTDETLETLDGSEVAASRLQLKFSPPLVEQLLRDANLAFWPANRPTVLVWLVANTPSGRDVVSDLPAMTVLRDRAQERGLPLMIPLFDLEDHLAMPADALWQIQERQIREASERYRADAIVVVRASELSGERWRADWQLMHDDGAPSFDSEGDSLKALLPAVIDTVADHFAARYAISPTEAGDANVVLQVNNVASFADYKKVENYLSQLALVRRTQLANLNTDGLTLKLATEGDIARLQNTLSLGGVLVPASDSVSLPTNRYLVPGTASAPLQYRLAP</sequence>
<proteinExistence type="predicted"/>
<dbReference type="RefSeq" id="WP_382415076.1">
    <property type="nucleotide sequence ID" value="NZ_AP031500.1"/>
</dbReference>
<evidence type="ECO:0000313" key="2">
    <source>
        <dbReference type="Proteomes" id="UP001595548"/>
    </source>
</evidence>
<organism evidence="1 2">
    <name type="scientific">Gilvimarinus japonicus</name>
    <dbReference type="NCBI Taxonomy" id="1796469"/>
    <lineage>
        <taxon>Bacteria</taxon>
        <taxon>Pseudomonadati</taxon>
        <taxon>Pseudomonadota</taxon>
        <taxon>Gammaproteobacteria</taxon>
        <taxon>Cellvibrionales</taxon>
        <taxon>Cellvibrionaceae</taxon>
        <taxon>Gilvimarinus</taxon>
    </lineage>
</organism>
<name>A0ABV7HRI0_9GAMM</name>